<dbReference type="EMBL" id="WNDV01000003">
    <property type="protein sequence ID" value="KAF1039668.1"/>
    <property type="molecule type" value="Genomic_DNA"/>
</dbReference>
<evidence type="ECO:0000256" key="1">
    <source>
        <dbReference type="ARBA" id="ARBA00006869"/>
    </source>
</evidence>
<dbReference type="AlphaFoldDB" id="A0A833PWL6"/>
<dbReference type="RefSeq" id="WP_278644534.1">
    <property type="nucleotide sequence ID" value="NZ_WNDV01000003.1"/>
</dbReference>
<evidence type="ECO:0000313" key="2">
    <source>
        <dbReference type="EMBL" id="KAF1039668.1"/>
    </source>
</evidence>
<name>A0A833PWL6_BURL3</name>
<sequence>MTRQTAPPPTVFIVVQTRPEWPGFPMLERLRPLHEYIAPICETQGECVSRHYRDTASDSARVTDGCIGCAQDHHACELAIEVLRETPPQDRCFDIVEILPGVESADAADDEVALSAVQAHAGYGRDANAEFAQSFFPNHPQKEMTVATCGTTVVVRDSTVTLWA</sequence>
<protein>
    <submittedName>
        <fullName evidence="2">Uncharacterized protein</fullName>
    </submittedName>
</protein>
<dbReference type="Pfam" id="PF17074">
    <property type="entry name" value="Darcynin"/>
    <property type="match status" value="1"/>
</dbReference>
<dbReference type="Proteomes" id="UP000467522">
    <property type="component" value="Unassembled WGS sequence"/>
</dbReference>
<organism evidence="2 3">
    <name type="scientific">Burkholderia lata (strain ATCC 17760 / DSM 23089 / LMG 22485 / NCIMB 9086 / R18194 / 383)</name>
    <dbReference type="NCBI Taxonomy" id="482957"/>
    <lineage>
        <taxon>Bacteria</taxon>
        <taxon>Pseudomonadati</taxon>
        <taxon>Pseudomonadota</taxon>
        <taxon>Betaproteobacteria</taxon>
        <taxon>Burkholderiales</taxon>
        <taxon>Burkholderiaceae</taxon>
        <taxon>Burkholderia</taxon>
        <taxon>Burkholderia cepacia complex</taxon>
    </lineage>
</organism>
<evidence type="ECO:0000313" key="3">
    <source>
        <dbReference type="Proteomes" id="UP000467522"/>
    </source>
</evidence>
<reference evidence="3" key="1">
    <citation type="journal article" date="2020" name="MBio">
        <title>Horizontal gene transfer to a defensive symbiont with a reduced genome amongst a multipartite beetle microbiome.</title>
        <authorList>
            <person name="Waterworth S.C."/>
            <person name="Florez L.V."/>
            <person name="Rees E.R."/>
            <person name="Hertweck C."/>
            <person name="Kaltenpoth M."/>
            <person name="Kwan J.C."/>
        </authorList>
    </citation>
    <scope>NUCLEOTIDE SEQUENCE [LARGE SCALE GENOMIC DNA]</scope>
</reference>
<accession>A0A833PWL6</accession>
<proteinExistence type="inferred from homology"/>
<gene>
    <name evidence="2" type="ORF">GAK33_01509</name>
</gene>
<dbReference type="InterPro" id="IPR031409">
    <property type="entry name" value="Darcynin"/>
</dbReference>
<comment type="similarity">
    <text evidence="1">Belongs to the darcynin family.</text>
</comment>
<comment type="caution">
    <text evidence="2">The sequence shown here is derived from an EMBL/GenBank/DDBJ whole genome shotgun (WGS) entry which is preliminary data.</text>
</comment>